<comment type="caution">
    <text evidence="3">The sequence shown here is derived from an EMBL/GenBank/DDBJ whole genome shotgun (WGS) entry which is preliminary data.</text>
</comment>
<dbReference type="GO" id="GO:0005737">
    <property type="term" value="C:cytoplasm"/>
    <property type="evidence" value="ECO:0007669"/>
    <property type="project" value="TreeGrafter"/>
</dbReference>
<dbReference type="SUPFAM" id="SSF51905">
    <property type="entry name" value="FAD/NAD(P)-binding domain"/>
    <property type="match status" value="1"/>
</dbReference>
<dbReference type="AlphaFoldDB" id="A0A2S9QHF4"/>
<dbReference type="Gene3D" id="3.30.9.10">
    <property type="entry name" value="D-Amino Acid Oxidase, subunit A, domain 2"/>
    <property type="match status" value="1"/>
</dbReference>
<evidence type="ECO:0000259" key="2">
    <source>
        <dbReference type="Pfam" id="PF01266"/>
    </source>
</evidence>
<dbReference type="PANTHER" id="PTHR13847:SF287">
    <property type="entry name" value="FAD-DEPENDENT OXIDOREDUCTASE DOMAIN-CONTAINING PROTEIN 1"/>
    <property type="match status" value="1"/>
</dbReference>
<proteinExistence type="predicted"/>
<name>A0A2S9QHF4_9HYPH</name>
<evidence type="ECO:0000313" key="4">
    <source>
        <dbReference type="Proteomes" id="UP000237682"/>
    </source>
</evidence>
<dbReference type="GO" id="GO:0016491">
    <property type="term" value="F:oxidoreductase activity"/>
    <property type="evidence" value="ECO:0007669"/>
    <property type="project" value="UniProtKB-KW"/>
</dbReference>
<sequence length="391" mass="42246">MTPSFSDIVIVGGAAMGSAAAYFLKVQLGFAGSVTVIERDPTYTHSSTTLSAASIRQQFSTPENIRMSLFGLEIMRGLEERFGPGADIGFHEGGYLLLASEGGKAILEQNWQVQKAEGTAIELLGPEALSQEFPWLNVEGIAAGAYGRRGEGWFDAHSLLDLFRKAARDAGAVYVKDEVVGIDHRAGKIEAVRLKSGGRIACGALVNAAGPQGGDVAALAGLHLPVEPRKRSVFVVRCRTELPRMPLLVEPGGIYIRPEGEVYICGGAEDESGEKRADGDFEVDYNLFEEAVWPALATHVPALEELKLVRAWAGHYEYNTLDQNAVIGPHPSMPNFFFLNGFSGHGLQQAPAAGRAVAELITTGRFQTLDLSVFDYQRVIENKPVFELNVI</sequence>
<dbReference type="EMBL" id="PUEJ01000002">
    <property type="protein sequence ID" value="PRH88720.1"/>
    <property type="molecule type" value="Genomic_DNA"/>
</dbReference>
<reference evidence="3 4" key="1">
    <citation type="submission" date="2018-02" db="EMBL/GenBank/DDBJ databases">
        <title>Whole genome sequencing of endophytic bacterium.</title>
        <authorList>
            <person name="Eedara R."/>
            <person name="Podile A.R."/>
        </authorList>
    </citation>
    <scope>NUCLEOTIDE SEQUENCE [LARGE SCALE GENOMIC DNA]</scope>
    <source>
        <strain evidence="3 4">RP1T</strain>
    </source>
</reference>
<evidence type="ECO:0000313" key="3">
    <source>
        <dbReference type="EMBL" id="PRH88720.1"/>
    </source>
</evidence>
<organism evidence="3 4">
    <name type="scientific">Labrys okinawensis</name>
    <dbReference type="NCBI Taxonomy" id="346911"/>
    <lineage>
        <taxon>Bacteria</taxon>
        <taxon>Pseudomonadati</taxon>
        <taxon>Pseudomonadota</taxon>
        <taxon>Alphaproteobacteria</taxon>
        <taxon>Hyphomicrobiales</taxon>
        <taxon>Xanthobacteraceae</taxon>
        <taxon>Labrys</taxon>
    </lineage>
</organism>
<dbReference type="OrthoDB" id="9806452at2"/>
<keyword evidence="4" id="KW-1185">Reference proteome</keyword>
<dbReference type="GO" id="GO:0032981">
    <property type="term" value="P:mitochondrial respiratory chain complex I assembly"/>
    <property type="evidence" value="ECO:0007669"/>
    <property type="project" value="TreeGrafter"/>
</dbReference>
<dbReference type="Proteomes" id="UP000237682">
    <property type="component" value="Unassembled WGS sequence"/>
</dbReference>
<dbReference type="PANTHER" id="PTHR13847">
    <property type="entry name" value="SARCOSINE DEHYDROGENASE-RELATED"/>
    <property type="match status" value="1"/>
</dbReference>
<evidence type="ECO:0000256" key="1">
    <source>
        <dbReference type="ARBA" id="ARBA00023002"/>
    </source>
</evidence>
<dbReference type="RefSeq" id="WP_105861067.1">
    <property type="nucleotide sequence ID" value="NZ_PUEJ01000002.1"/>
</dbReference>
<dbReference type="Pfam" id="PF01266">
    <property type="entry name" value="DAO"/>
    <property type="match status" value="1"/>
</dbReference>
<accession>A0A2S9QHF4</accession>
<dbReference type="InterPro" id="IPR006076">
    <property type="entry name" value="FAD-dep_OxRdtase"/>
</dbReference>
<keyword evidence="1" id="KW-0560">Oxidoreductase</keyword>
<feature type="domain" description="FAD dependent oxidoreductase" evidence="2">
    <location>
        <begin position="7"/>
        <end position="360"/>
    </location>
</feature>
<dbReference type="InterPro" id="IPR036188">
    <property type="entry name" value="FAD/NAD-bd_sf"/>
</dbReference>
<gene>
    <name evidence="3" type="ORF">C5L14_05710</name>
</gene>
<dbReference type="Gene3D" id="3.50.50.60">
    <property type="entry name" value="FAD/NAD(P)-binding domain"/>
    <property type="match status" value="1"/>
</dbReference>
<protein>
    <submittedName>
        <fullName evidence="3">FAD-dependent oxidoreductase</fullName>
    </submittedName>
</protein>